<feature type="transmembrane region" description="Helical" evidence="1">
    <location>
        <begin position="7"/>
        <end position="26"/>
    </location>
</feature>
<dbReference type="EMBL" id="VUMU01000005">
    <property type="protein sequence ID" value="MST57731.1"/>
    <property type="molecule type" value="Genomic_DNA"/>
</dbReference>
<gene>
    <name evidence="2" type="ORF">FYJ59_05665</name>
</gene>
<name>A0A6L5YHJ2_9FIRM</name>
<keyword evidence="1" id="KW-1133">Transmembrane helix</keyword>
<feature type="transmembrane region" description="Helical" evidence="1">
    <location>
        <begin position="46"/>
        <end position="75"/>
    </location>
</feature>
<dbReference type="Proteomes" id="UP000476055">
    <property type="component" value="Unassembled WGS sequence"/>
</dbReference>
<dbReference type="AlphaFoldDB" id="A0A6L5YHJ2"/>
<protein>
    <submittedName>
        <fullName evidence="2">DUF4321 domain-containing protein</fullName>
    </submittedName>
</protein>
<keyword evidence="3" id="KW-1185">Reference proteome</keyword>
<dbReference type="Pfam" id="PF14209">
    <property type="entry name" value="DUF4321"/>
    <property type="match status" value="1"/>
</dbReference>
<comment type="caution">
    <text evidence="2">The sequence shown here is derived from an EMBL/GenBank/DDBJ whole genome shotgun (WGS) entry which is preliminary data.</text>
</comment>
<dbReference type="RefSeq" id="WP_022154427.1">
    <property type="nucleotide sequence ID" value="NZ_DAWCKG010000197.1"/>
</dbReference>
<evidence type="ECO:0000313" key="3">
    <source>
        <dbReference type="Proteomes" id="UP000476055"/>
    </source>
</evidence>
<keyword evidence="1" id="KW-0472">Membrane</keyword>
<dbReference type="InterPro" id="IPR025470">
    <property type="entry name" value="DUF4321"/>
</dbReference>
<evidence type="ECO:0000313" key="2">
    <source>
        <dbReference type="EMBL" id="MST57731.1"/>
    </source>
</evidence>
<proteinExistence type="predicted"/>
<reference evidence="2 3" key="1">
    <citation type="submission" date="2019-08" db="EMBL/GenBank/DDBJ databases">
        <title>In-depth cultivation of the pig gut microbiome towards novel bacterial diversity and tailored functional studies.</title>
        <authorList>
            <person name="Wylensek D."/>
            <person name="Hitch T.C.A."/>
            <person name="Clavel T."/>
        </authorList>
    </citation>
    <scope>NUCLEOTIDE SEQUENCE [LARGE SCALE GENOMIC DNA]</scope>
    <source>
        <strain evidence="2 3">WCA3-601-WT-6H</strain>
    </source>
</reference>
<sequence>MKRINWVLVVLVLIGFVIGRFIGTYFDGTFLNYGQNFGLSSPVELNLGFIILTFGLEFNITIASVIGVIISFVVYRFIR</sequence>
<evidence type="ECO:0000256" key="1">
    <source>
        <dbReference type="SAM" id="Phobius"/>
    </source>
</evidence>
<accession>A0A6L5YHJ2</accession>
<keyword evidence="1" id="KW-0812">Transmembrane</keyword>
<organism evidence="2 3">
    <name type="scientific">Waltera intestinalis</name>
    <dbReference type="NCBI Taxonomy" id="2606635"/>
    <lineage>
        <taxon>Bacteria</taxon>
        <taxon>Bacillati</taxon>
        <taxon>Bacillota</taxon>
        <taxon>Clostridia</taxon>
        <taxon>Lachnospirales</taxon>
        <taxon>Lachnospiraceae</taxon>
        <taxon>Waltera</taxon>
    </lineage>
</organism>